<evidence type="ECO:0000256" key="5">
    <source>
        <dbReference type="ARBA" id="ARBA00023054"/>
    </source>
</evidence>
<dbReference type="PANTHER" id="PTHR14517:SF6">
    <property type="entry name" value="RE41410P"/>
    <property type="match status" value="1"/>
</dbReference>
<evidence type="ECO:0000313" key="13">
    <source>
        <dbReference type="Proteomes" id="UP001075354"/>
    </source>
</evidence>
<keyword evidence="3" id="KW-0963">Cytoplasm</keyword>
<evidence type="ECO:0000256" key="9">
    <source>
        <dbReference type="ARBA" id="ARBA00046435"/>
    </source>
</evidence>
<feature type="compositionally biased region" description="Low complexity" evidence="11">
    <location>
        <begin position="160"/>
        <end position="170"/>
    </location>
</feature>
<dbReference type="AlphaFoldDB" id="A0AAV7XSK8"/>
<sequence length="382" mass="45617">MLNFQIVPTKQDLREAAAIERRRRNEEQRKCRIFNVRNRVIGVDIEALDDQIKEKRRLAEEERRRQLAFDQQRARDDQIAILTDRQIQEEKKKLSQEINTFRQYYQRPQDRREFDIYDPDALKKEIPARIQDDDPRCGVSSAQKFEGEDLVKPERRRLQSEQQRSWLQQQMRERRRAEEERRRAEDAYQAAMVARDLRACQLDRIEQDCRRRLQQTTEEFNQALAAEQEALRRMQARQDAEDAQAEQYNHLTSDMLTENPECAESALGAPHVVTMAYRGMSEEQRAAIRQEQRRQAQAKKFEEEAEKRRQAEWDALAVNIAKAMELKQRELDRKQREISRMIMEENKQLEEGQKAQHEYFEKVVDTNVPGPAFFEMFGTTSR</sequence>
<evidence type="ECO:0000256" key="4">
    <source>
        <dbReference type="ARBA" id="ARBA00022846"/>
    </source>
</evidence>
<keyword evidence="13" id="KW-1185">Reference proteome</keyword>
<keyword evidence="6" id="KW-0969">Cilium</keyword>
<evidence type="ECO:0008006" key="14">
    <source>
        <dbReference type="Google" id="ProtNLM"/>
    </source>
</evidence>
<comment type="caution">
    <text evidence="12">The sequence shown here is derived from an EMBL/GenBank/DDBJ whole genome shotgun (WGS) entry which is preliminary data.</text>
</comment>
<dbReference type="Proteomes" id="UP001075354">
    <property type="component" value="Chromosome 3"/>
</dbReference>
<protein>
    <recommendedName>
        <fullName evidence="14">RIB43A-like with coiled-coils protein 2</fullName>
    </recommendedName>
</protein>
<feature type="coiled-coil region" evidence="10">
    <location>
        <begin position="10"/>
        <end position="65"/>
    </location>
</feature>
<feature type="coiled-coil region" evidence="10">
    <location>
        <begin position="317"/>
        <end position="344"/>
    </location>
</feature>
<keyword evidence="8" id="KW-0966">Cell projection</keyword>
<dbReference type="EMBL" id="JAPTSV010000003">
    <property type="protein sequence ID" value="KAJ1529139.1"/>
    <property type="molecule type" value="Genomic_DNA"/>
</dbReference>
<evidence type="ECO:0000313" key="12">
    <source>
        <dbReference type="EMBL" id="KAJ1529139.1"/>
    </source>
</evidence>
<gene>
    <name evidence="12" type="ORF">ONE63_005948</name>
</gene>
<comment type="similarity">
    <text evidence="2">Belongs to the RIB43A family.</text>
</comment>
<organism evidence="12 13">
    <name type="scientific">Megalurothrips usitatus</name>
    <name type="common">bean blossom thrips</name>
    <dbReference type="NCBI Taxonomy" id="439358"/>
    <lineage>
        <taxon>Eukaryota</taxon>
        <taxon>Metazoa</taxon>
        <taxon>Ecdysozoa</taxon>
        <taxon>Arthropoda</taxon>
        <taxon>Hexapoda</taxon>
        <taxon>Insecta</taxon>
        <taxon>Pterygota</taxon>
        <taxon>Neoptera</taxon>
        <taxon>Paraneoptera</taxon>
        <taxon>Thysanoptera</taxon>
        <taxon>Terebrantia</taxon>
        <taxon>Thripoidea</taxon>
        <taxon>Thripidae</taxon>
        <taxon>Megalurothrips</taxon>
    </lineage>
</organism>
<reference evidence="12" key="1">
    <citation type="submission" date="2022-12" db="EMBL/GenBank/DDBJ databases">
        <title>Chromosome-level genome assembly of the bean flower thrips Megalurothrips usitatus.</title>
        <authorList>
            <person name="Ma L."/>
            <person name="Liu Q."/>
            <person name="Li H."/>
            <person name="Cai W."/>
        </authorList>
    </citation>
    <scope>NUCLEOTIDE SEQUENCE</scope>
    <source>
        <strain evidence="12">Cailab_2022a</strain>
    </source>
</reference>
<comment type="subunit">
    <text evidence="9">Microtubule inner protein component of sperm flagellar doublet microtubules.</text>
</comment>
<evidence type="ECO:0000256" key="2">
    <source>
        <dbReference type="ARBA" id="ARBA00006875"/>
    </source>
</evidence>
<feature type="region of interest" description="Disordered" evidence="11">
    <location>
        <begin position="128"/>
        <end position="172"/>
    </location>
</feature>
<comment type="subcellular location">
    <subcellularLocation>
        <location evidence="1">Cytoplasm</location>
        <location evidence="1">Cytoskeleton</location>
        <location evidence="1">Flagellum axoneme</location>
    </subcellularLocation>
</comment>
<evidence type="ECO:0000256" key="7">
    <source>
        <dbReference type="ARBA" id="ARBA00023212"/>
    </source>
</evidence>
<evidence type="ECO:0000256" key="3">
    <source>
        <dbReference type="ARBA" id="ARBA00022490"/>
    </source>
</evidence>
<dbReference type="Pfam" id="PF05914">
    <property type="entry name" value="RIB43A"/>
    <property type="match status" value="1"/>
</dbReference>
<evidence type="ECO:0000256" key="1">
    <source>
        <dbReference type="ARBA" id="ARBA00004611"/>
    </source>
</evidence>
<dbReference type="PANTHER" id="PTHR14517">
    <property type="entry name" value="RIB43A-RELATED"/>
    <property type="match status" value="1"/>
</dbReference>
<dbReference type="InterPro" id="IPR008805">
    <property type="entry name" value="RIB43A"/>
</dbReference>
<evidence type="ECO:0000256" key="11">
    <source>
        <dbReference type="SAM" id="MobiDB-lite"/>
    </source>
</evidence>
<feature type="compositionally biased region" description="Basic and acidic residues" evidence="11">
    <location>
        <begin position="145"/>
        <end position="159"/>
    </location>
</feature>
<keyword evidence="7" id="KW-0206">Cytoskeleton</keyword>
<proteinExistence type="inferred from homology"/>
<keyword evidence="5 10" id="KW-0175">Coiled coil</keyword>
<keyword evidence="4" id="KW-0282">Flagellum</keyword>
<evidence type="ECO:0000256" key="6">
    <source>
        <dbReference type="ARBA" id="ARBA00023069"/>
    </source>
</evidence>
<name>A0AAV7XSK8_9NEOP</name>
<accession>A0AAV7XSK8</accession>
<evidence type="ECO:0000256" key="10">
    <source>
        <dbReference type="SAM" id="Coils"/>
    </source>
</evidence>
<evidence type="ECO:0000256" key="8">
    <source>
        <dbReference type="ARBA" id="ARBA00023273"/>
    </source>
</evidence>